<dbReference type="Pfam" id="PF00015">
    <property type="entry name" value="MCPsignal"/>
    <property type="match status" value="1"/>
</dbReference>
<dbReference type="InterPro" id="IPR004089">
    <property type="entry name" value="MCPsignal_dom"/>
</dbReference>
<dbReference type="SMART" id="SM00283">
    <property type="entry name" value="MA"/>
    <property type="match status" value="1"/>
</dbReference>
<dbReference type="GO" id="GO:0005886">
    <property type="term" value="C:plasma membrane"/>
    <property type="evidence" value="ECO:0007669"/>
    <property type="project" value="UniProtKB-SubCell"/>
</dbReference>
<keyword evidence="7" id="KW-1133">Transmembrane helix</keyword>
<keyword evidence="4 6" id="KW-0807">Transducer</keyword>
<dbReference type="CDD" id="cd06225">
    <property type="entry name" value="HAMP"/>
    <property type="match status" value="1"/>
</dbReference>
<name>A0A1N6R9U9_9BACI</name>
<evidence type="ECO:0000256" key="4">
    <source>
        <dbReference type="ARBA" id="ARBA00023224"/>
    </source>
</evidence>
<evidence type="ECO:0000313" key="11">
    <source>
        <dbReference type="EMBL" id="SIQ25615.1"/>
    </source>
</evidence>
<dbReference type="Gene3D" id="1.10.287.950">
    <property type="entry name" value="Methyl-accepting chemotaxis protein"/>
    <property type="match status" value="1"/>
</dbReference>
<keyword evidence="13" id="KW-1185">Reference proteome</keyword>
<evidence type="ECO:0000256" key="6">
    <source>
        <dbReference type="PROSITE-ProRule" id="PRU00284"/>
    </source>
</evidence>
<feature type="domain" description="HAMP" evidence="9">
    <location>
        <begin position="71"/>
        <end position="124"/>
    </location>
</feature>
<dbReference type="Pfam" id="PF00672">
    <property type="entry name" value="HAMP"/>
    <property type="match status" value="1"/>
</dbReference>
<dbReference type="Proteomes" id="UP000186385">
    <property type="component" value="Unassembled WGS sequence"/>
</dbReference>
<evidence type="ECO:0000256" key="7">
    <source>
        <dbReference type="SAM" id="Phobius"/>
    </source>
</evidence>
<dbReference type="PROSITE" id="PS50111">
    <property type="entry name" value="CHEMOTAXIS_TRANSDUC_2"/>
    <property type="match status" value="1"/>
</dbReference>
<feature type="transmembrane region" description="Helical" evidence="7">
    <location>
        <begin position="15"/>
        <end position="38"/>
    </location>
</feature>
<evidence type="ECO:0000259" key="8">
    <source>
        <dbReference type="PROSITE" id="PS50111"/>
    </source>
</evidence>
<dbReference type="AlphaFoldDB" id="A0A1N6R9U9"/>
<dbReference type="SUPFAM" id="SSF58104">
    <property type="entry name" value="Methyl-accepting chemotaxis protein (MCP) signaling domain"/>
    <property type="match status" value="1"/>
</dbReference>
<dbReference type="STRING" id="1017273.SAMN05443094_10256"/>
<dbReference type="InterPro" id="IPR003660">
    <property type="entry name" value="HAMP_dom"/>
</dbReference>
<keyword evidence="3 7" id="KW-0472">Membrane</keyword>
<dbReference type="Proteomes" id="UP000215545">
    <property type="component" value="Unassembled WGS sequence"/>
</dbReference>
<evidence type="ECO:0000256" key="1">
    <source>
        <dbReference type="ARBA" id="ARBA00004236"/>
    </source>
</evidence>
<comment type="subcellular location">
    <subcellularLocation>
        <location evidence="1">Cell membrane</location>
    </subcellularLocation>
</comment>
<dbReference type="PANTHER" id="PTHR32089">
    <property type="entry name" value="METHYL-ACCEPTING CHEMOTAXIS PROTEIN MCPB"/>
    <property type="match status" value="1"/>
</dbReference>
<evidence type="ECO:0000313" key="10">
    <source>
        <dbReference type="EMBL" id="OXS78990.1"/>
    </source>
</evidence>
<keyword evidence="7" id="KW-0812">Transmembrane</keyword>
<keyword evidence="2" id="KW-1003">Cell membrane</keyword>
<gene>
    <name evidence="10" type="ORF">B1B05_04220</name>
    <name evidence="11" type="ORF">SAMN05443094_10256</name>
</gene>
<dbReference type="OrthoDB" id="2489132at2"/>
<dbReference type="EMBL" id="FTLX01000002">
    <property type="protein sequence ID" value="SIQ25615.1"/>
    <property type="molecule type" value="Genomic_DNA"/>
</dbReference>
<dbReference type="RefSeq" id="WP_045852020.1">
    <property type="nucleotide sequence ID" value="NZ_FTLX01000002.1"/>
</dbReference>
<dbReference type="EMBL" id="MWSK01000002">
    <property type="protein sequence ID" value="OXS78990.1"/>
    <property type="molecule type" value="Genomic_DNA"/>
</dbReference>
<evidence type="ECO:0000256" key="5">
    <source>
        <dbReference type="ARBA" id="ARBA00029447"/>
    </source>
</evidence>
<sequence>MRETKTYSFSIRKKMILLVTLLAVVTYTFSAVFMYYLYPAYFSHMNETMFTIATLAMGILWSGILAYFAAAYFVKPIVRLESAARAAADGRIDQEVELPKSDDEIRALGLAFNDMMTNLRTMVQSIESNFAVTNESVSHIADISGQAAQQASGMAQTAEEIAGGAESSAHAVQATAEAMEDVAGIAGTVQAKATESAHQAEGMVQELEISRQAFQSLISGMDSLAADNEESLEAVRSLEENARKVGNVIGLVGDIAAQTNLLALNASIEAARAGEHGKGFAVVAEEVRKLADESASAVQSISGLVKQIQVEVDHVVRKITDQAEAAEEGVKKGASAQEAVGQISSKIMNMAAEVEEISRLVDGQMSKIEQTTRQSQEVAAIAEETSAGANEVTHAAHTQSNVIHEIGGISQTLQEQAEALKSVITRFKL</sequence>
<reference evidence="11 12" key="1">
    <citation type="submission" date="2017-01" db="EMBL/GenBank/DDBJ databases">
        <authorList>
            <person name="Mah S.A."/>
            <person name="Swanson W.J."/>
            <person name="Moy G.W."/>
            <person name="Vacquier V.D."/>
        </authorList>
    </citation>
    <scope>NUCLEOTIDE SEQUENCE [LARGE SCALE GENOMIC DNA]</scope>
    <source>
        <strain evidence="11 12">NIO-1016</strain>
    </source>
</reference>
<dbReference type="PANTHER" id="PTHR32089:SF112">
    <property type="entry name" value="LYSOZYME-LIKE PROTEIN-RELATED"/>
    <property type="match status" value="1"/>
</dbReference>
<evidence type="ECO:0000313" key="13">
    <source>
        <dbReference type="Proteomes" id="UP000215545"/>
    </source>
</evidence>
<feature type="domain" description="Methyl-accepting transducer" evidence="8">
    <location>
        <begin position="143"/>
        <end position="379"/>
    </location>
</feature>
<organism evidence="11 12">
    <name type="scientific">Domibacillus enclensis</name>
    <dbReference type="NCBI Taxonomy" id="1017273"/>
    <lineage>
        <taxon>Bacteria</taxon>
        <taxon>Bacillati</taxon>
        <taxon>Bacillota</taxon>
        <taxon>Bacilli</taxon>
        <taxon>Bacillales</taxon>
        <taxon>Bacillaceae</taxon>
        <taxon>Domibacillus</taxon>
    </lineage>
</organism>
<feature type="transmembrane region" description="Helical" evidence="7">
    <location>
        <begin position="50"/>
        <end position="74"/>
    </location>
</feature>
<dbReference type="GO" id="GO:0007165">
    <property type="term" value="P:signal transduction"/>
    <property type="evidence" value="ECO:0007669"/>
    <property type="project" value="UniProtKB-KW"/>
</dbReference>
<dbReference type="SMART" id="SM00304">
    <property type="entry name" value="HAMP"/>
    <property type="match status" value="1"/>
</dbReference>
<evidence type="ECO:0000259" key="9">
    <source>
        <dbReference type="PROSITE" id="PS50885"/>
    </source>
</evidence>
<dbReference type="PROSITE" id="PS50885">
    <property type="entry name" value="HAMP"/>
    <property type="match status" value="1"/>
</dbReference>
<evidence type="ECO:0000313" key="12">
    <source>
        <dbReference type="Proteomes" id="UP000186385"/>
    </source>
</evidence>
<reference evidence="13" key="2">
    <citation type="submission" date="2017-03" db="EMBL/GenBank/DDBJ databases">
        <title>Bacillus sp. V-88(T) DSM27956, whole genome shotgun sequencing project.</title>
        <authorList>
            <person name="Dastager S.G."/>
            <person name="Neurgaonkar P.S."/>
            <person name="Dharne M.S."/>
        </authorList>
    </citation>
    <scope>NUCLEOTIDE SEQUENCE [LARGE SCALE GENOMIC DNA]</scope>
    <source>
        <strain evidence="13">DSM 25145</strain>
    </source>
</reference>
<evidence type="ECO:0000256" key="2">
    <source>
        <dbReference type="ARBA" id="ARBA00022475"/>
    </source>
</evidence>
<comment type="similarity">
    <text evidence="5">Belongs to the methyl-accepting chemotaxis (MCP) protein family.</text>
</comment>
<evidence type="ECO:0000256" key="3">
    <source>
        <dbReference type="ARBA" id="ARBA00023136"/>
    </source>
</evidence>
<accession>A0A1N6R9U9</accession>
<reference evidence="10" key="3">
    <citation type="submission" date="2017-03" db="EMBL/GenBank/DDBJ databases">
        <authorList>
            <person name="Dastager S.G."/>
            <person name="Neurgaonkar P.S."/>
            <person name="Dharne M.S."/>
        </authorList>
    </citation>
    <scope>NUCLEOTIDE SEQUENCE</scope>
    <source>
        <strain evidence="10">DSM 25145</strain>
    </source>
</reference>
<proteinExistence type="inferred from homology"/>
<protein>
    <submittedName>
        <fullName evidence="11">Methyl-accepting chemotaxis protein</fullName>
    </submittedName>
</protein>